<evidence type="ECO:0000256" key="1">
    <source>
        <dbReference type="SAM" id="MobiDB-lite"/>
    </source>
</evidence>
<dbReference type="EMBL" id="SGPL01000777">
    <property type="protein sequence ID" value="THH07447.1"/>
    <property type="molecule type" value="Genomic_DNA"/>
</dbReference>
<organism evidence="2 3">
    <name type="scientific">Bondarzewia mesenterica</name>
    <dbReference type="NCBI Taxonomy" id="1095465"/>
    <lineage>
        <taxon>Eukaryota</taxon>
        <taxon>Fungi</taxon>
        <taxon>Dikarya</taxon>
        <taxon>Basidiomycota</taxon>
        <taxon>Agaricomycotina</taxon>
        <taxon>Agaricomycetes</taxon>
        <taxon>Russulales</taxon>
        <taxon>Bondarzewiaceae</taxon>
        <taxon>Bondarzewia</taxon>
    </lineage>
</organism>
<dbReference type="InterPro" id="IPR036028">
    <property type="entry name" value="SH3-like_dom_sf"/>
</dbReference>
<protein>
    <recommendedName>
        <fullName evidence="4">SH3 domain-containing protein</fullName>
    </recommendedName>
</protein>
<sequence length="328" mass="35173">MVFSNLPSNEKDAFFSLLDELSVVVSSDFTHLRTQMSFAPLDVQILLCASRAPTTSISRPDFSKLNSRLSESTSKFVSPGLTRSSPHNASPAVSPPPLSSPMPDHHTIAPQSSISAVGGRVAAASRAFSAAASRDSDSSPAAHSPPPAMPPRYTSSYGASSPSTDSAPPSALAQHTRAPSDSTSKLLPTRKFGSDVDTSSAKSMLLSIRHGTANKSREIPSVVPPLPPALPHQKNAFAPPPRRTLAPEPEPEPEPEPAQEGEWAETLYDYSSEESGDLQLQANQRVLVTDKTSADWCVPLLFPFLFHPHPDMLCSLMCVPFRVTQVDR</sequence>
<feature type="region of interest" description="Disordered" evidence="1">
    <location>
        <begin position="128"/>
        <end position="199"/>
    </location>
</feature>
<keyword evidence="3" id="KW-1185">Reference proteome</keyword>
<dbReference type="Gene3D" id="2.30.30.40">
    <property type="entry name" value="SH3 Domains"/>
    <property type="match status" value="1"/>
</dbReference>
<feature type="compositionally biased region" description="Low complexity" evidence="1">
    <location>
        <begin position="128"/>
        <end position="142"/>
    </location>
</feature>
<dbReference type="SUPFAM" id="SSF50044">
    <property type="entry name" value="SH3-domain"/>
    <property type="match status" value="1"/>
</dbReference>
<evidence type="ECO:0000313" key="2">
    <source>
        <dbReference type="EMBL" id="THH07447.1"/>
    </source>
</evidence>
<proteinExistence type="predicted"/>
<feature type="region of interest" description="Disordered" evidence="1">
    <location>
        <begin position="216"/>
        <end position="262"/>
    </location>
</feature>
<gene>
    <name evidence="2" type="ORF">EW146_g9316</name>
</gene>
<dbReference type="Proteomes" id="UP000310158">
    <property type="component" value="Unassembled WGS sequence"/>
</dbReference>
<name>A0A4S4L7W3_9AGAM</name>
<dbReference type="AlphaFoldDB" id="A0A4S4L7W3"/>
<evidence type="ECO:0008006" key="4">
    <source>
        <dbReference type="Google" id="ProtNLM"/>
    </source>
</evidence>
<accession>A0A4S4L7W3</accession>
<feature type="compositionally biased region" description="Polar residues" evidence="1">
    <location>
        <begin position="75"/>
        <end position="88"/>
    </location>
</feature>
<comment type="caution">
    <text evidence="2">The sequence shown here is derived from an EMBL/GenBank/DDBJ whole genome shotgun (WGS) entry which is preliminary data.</text>
</comment>
<dbReference type="OrthoDB" id="10255128at2759"/>
<feature type="region of interest" description="Disordered" evidence="1">
    <location>
        <begin position="75"/>
        <end position="116"/>
    </location>
</feature>
<reference evidence="2 3" key="1">
    <citation type="submission" date="2019-02" db="EMBL/GenBank/DDBJ databases">
        <title>Genome sequencing of the rare red list fungi Bondarzewia mesenterica.</title>
        <authorList>
            <person name="Buettner E."/>
            <person name="Kellner H."/>
        </authorList>
    </citation>
    <scope>NUCLEOTIDE SEQUENCE [LARGE SCALE GENOMIC DNA]</scope>
    <source>
        <strain evidence="2 3">DSM 108281</strain>
    </source>
</reference>
<feature type="compositionally biased region" description="Low complexity" evidence="1">
    <location>
        <begin position="159"/>
        <end position="171"/>
    </location>
</feature>
<evidence type="ECO:0000313" key="3">
    <source>
        <dbReference type="Proteomes" id="UP000310158"/>
    </source>
</evidence>
<feature type="compositionally biased region" description="Polar residues" evidence="1">
    <location>
        <begin position="177"/>
        <end position="186"/>
    </location>
</feature>
<feature type="compositionally biased region" description="Acidic residues" evidence="1">
    <location>
        <begin position="249"/>
        <end position="262"/>
    </location>
</feature>